<organism evidence="2 3">
    <name type="scientific">Actinoallomurus liliacearum</name>
    <dbReference type="NCBI Taxonomy" id="1080073"/>
    <lineage>
        <taxon>Bacteria</taxon>
        <taxon>Bacillati</taxon>
        <taxon>Actinomycetota</taxon>
        <taxon>Actinomycetes</taxon>
        <taxon>Streptosporangiales</taxon>
        <taxon>Thermomonosporaceae</taxon>
        <taxon>Actinoallomurus</taxon>
    </lineage>
</organism>
<evidence type="ECO:0000313" key="2">
    <source>
        <dbReference type="EMBL" id="GAA4605138.1"/>
    </source>
</evidence>
<gene>
    <name evidence="2" type="ORF">GCM10023195_17760</name>
</gene>
<comment type="caution">
    <text evidence="2">The sequence shown here is derived from an EMBL/GenBank/DDBJ whole genome shotgun (WGS) entry which is preliminary data.</text>
</comment>
<dbReference type="InterPro" id="IPR002925">
    <property type="entry name" value="Dienelactn_hydro"/>
</dbReference>
<accession>A0ABP8TFQ9</accession>
<protein>
    <submittedName>
        <fullName evidence="2">Dienelactone hydrolase family protein</fullName>
    </submittedName>
</protein>
<proteinExistence type="predicted"/>
<evidence type="ECO:0000259" key="1">
    <source>
        <dbReference type="Pfam" id="PF01738"/>
    </source>
</evidence>
<dbReference type="Proteomes" id="UP001500212">
    <property type="component" value="Unassembled WGS sequence"/>
</dbReference>
<dbReference type="PANTHER" id="PTHR46623">
    <property type="entry name" value="CARBOXYMETHYLENEBUTENOLIDASE-RELATED"/>
    <property type="match status" value="1"/>
</dbReference>
<dbReference type="InterPro" id="IPR051049">
    <property type="entry name" value="Dienelactone_hydrolase-like"/>
</dbReference>
<dbReference type="PANTHER" id="PTHR46623:SF6">
    <property type="entry name" value="ALPHA_BETA-HYDROLASES SUPERFAMILY PROTEIN"/>
    <property type="match status" value="1"/>
</dbReference>
<dbReference type="InterPro" id="IPR029058">
    <property type="entry name" value="AB_hydrolase_fold"/>
</dbReference>
<dbReference type="Gene3D" id="3.40.50.1820">
    <property type="entry name" value="alpha/beta hydrolase"/>
    <property type="match status" value="1"/>
</dbReference>
<dbReference type="RefSeq" id="WP_345351217.1">
    <property type="nucleotide sequence ID" value="NZ_BAABHJ010000005.1"/>
</dbReference>
<dbReference type="EMBL" id="BAABHJ010000005">
    <property type="protein sequence ID" value="GAA4605138.1"/>
    <property type="molecule type" value="Genomic_DNA"/>
</dbReference>
<keyword evidence="3" id="KW-1185">Reference proteome</keyword>
<evidence type="ECO:0000313" key="3">
    <source>
        <dbReference type="Proteomes" id="UP001500212"/>
    </source>
</evidence>
<dbReference type="Pfam" id="PF01738">
    <property type="entry name" value="DLH"/>
    <property type="match status" value="1"/>
</dbReference>
<reference evidence="3" key="1">
    <citation type="journal article" date="2019" name="Int. J. Syst. Evol. Microbiol.">
        <title>The Global Catalogue of Microorganisms (GCM) 10K type strain sequencing project: providing services to taxonomists for standard genome sequencing and annotation.</title>
        <authorList>
            <consortium name="The Broad Institute Genomics Platform"/>
            <consortium name="The Broad Institute Genome Sequencing Center for Infectious Disease"/>
            <person name="Wu L."/>
            <person name="Ma J."/>
        </authorList>
    </citation>
    <scope>NUCLEOTIDE SEQUENCE [LARGE SCALE GENOMIC DNA]</scope>
    <source>
        <strain evidence="3">JCM 17938</strain>
    </source>
</reference>
<sequence>MIETSYLTVDGLNAYLARPEGGSAAGMLLLPMLTGIGEQVREFADDLARAGVTALSWDPWHGVSSDDTPIGELRAQMDRLDDEVVLTEQRRLLDHLLGELGCGRAGVIGWCLGGRFALILGGRDERLANVVAYHPTVPGTPAPNHTVDAVEHTARIKAPVMMLYPGADALVPLRSFQRLQSALQSRESGASIVHVYPDAAHGFSARSRRDDPINAEAFDISWPQVLDFVRVTTAGDRHRLTGTG</sequence>
<dbReference type="SUPFAM" id="SSF53474">
    <property type="entry name" value="alpha/beta-Hydrolases"/>
    <property type="match status" value="1"/>
</dbReference>
<dbReference type="GO" id="GO:0016787">
    <property type="term" value="F:hydrolase activity"/>
    <property type="evidence" value="ECO:0007669"/>
    <property type="project" value="UniProtKB-KW"/>
</dbReference>
<name>A0ABP8TFQ9_9ACTN</name>
<feature type="domain" description="Dienelactone hydrolase" evidence="1">
    <location>
        <begin position="13"/>
        <end position="230"/>
    </location>
</feature>
<keyword evidence="2" id="KW-0378">Hydrolase</keyword>